<dbReference type="Proteomes" id="UP000694399">
    <property type="component" value="Unassembled WGS sequence"/>
</dbReference>
<accession>A0A8C8XXZ4</accession>
<evidence type="ECO:0000313" key="2">
    <source>
        <dbReference type="Proteomes" id="UP000694399"/>
    </source>
</evidence>
<organism evidence="1 2">
    <name type="scientific">Panthera leo</name>
    <name type="common">Lion</name>
    <dbReference type="NCBI Taxonomy" id="9689"/>
    <lineage>
        <taxon>Eukaryota</taxon>
        <taxon>Metazoa</taxon>
        <taxon>Chordata</taxon>
        <taxon>Craniata</taxon>
        <taxon>Vertebrata</taxon>
        <taxon>Euteleostomi</taxon>
        <taxon>Mammalia</taxon>
        <taxon>Eutheria</taxon>
        <taxon>Laurasiatheria</taxon>
        <taxon>Carnivora</taxon>
        <taxon>Feliformia</taxon>
        <taxon>Felidae</taxon>
        <taxon>Pantherinae</taxon>
        <taxon>Panthera</taxon>
    </lineage>
</organism>
<evidence type="ECO:0000313" key="1">
    <source>
        <dbReference type="Ensembl" id="ENSPLOP00000026752.1"/>
    </source>
</evidence>
<protein>
    <submittedName>
        <fullName evidence="1">Uncharacterized protein</fullName>
    </submittedName>
</protein>
<keyword evidence="2" id="KW-1185">Reference proteome</keyword>
<dbReference type="Ensembl" id="ENSPLOT00000029535.1">
    <property type="protein sequence ID" value="ENSPLOP00000026752.1"/>
    <property type="gene ID" value="ENSPLOG00000019638.1"/>
</dbReference>
<proteinExistence type="predicted"/>
<name>A0A8C8XXZ4_PANLE</name>
<reference evidence="1" key="2">
    <citation type="submission" date="2025-09" db="UniProtKB">
        <authorList>
            <consortium name="Ensembl"/>
        </authorList>
    </citation>
    <scope>IDENTIFICATION</scope>
</reference>
<sequence>MATAGLTYLAQLD</sequence>
<reference evidence="1" key="1">
    <citation type="submission" date="2025-08" db="UniProtKB">
        <authorList>
            <consortium name="Ensembl"/>
        </authorList>
    </citation>
    <scope>IDENTIFICATION</scope>
</reference>